<dbReference type="Proteomes" id="UP000011689">
    <property type="component" value="Unassembled WGS sequence"/>
</dbReference>
<name>M0FDY2_9EURY</name>
<evidence type="ECO:0000259" key="2">
    <source>
        <dbReference type="Pfam" id="PF25934"/>
    </source>
</evidence>
<reference evidence="3 4" key="1">
    <citation type="journal article" date="2014" name="PLoS Genet.">
        <title>Phylogenetically driven sequencing of extremely halophilic archaea reveals strategies for static and dynamic osmo-response.</title>
        <authorList>
            <person name="Becker E.A."/>
            <person name="Seitzer P.M."/>
            <person name="Tritt A."/>
            <person name="Larsen D."/>
            <person name="Krusor M."/>
            <person name="Yao A.I."/>
            <person name="Wu D."/>
            <person name="Madern D."/>
            <person name="Eisen J.A."/>
            <person name="Darling A.E."/>
            <person name="Facciotti M.T."/>
        </authorList>
    </citation>
    <scope>NUCLEOTIDE SEQUENCE [LARGE SCALE GENOMIC DNA]</scope>
    <source>
        <strain evidence="3 4">ATCC 700873</strain>
    </source>
</reference>
<sequence length="196" mass="20792">MIVLALLALTSGMLIATEYHATQTDAERIDYRIEPQAEGCETADADRVSEFDELSPDAQEVFLSTLRSDGEYTTTESPDQFRISSDNDVENYVVYESDCYSLVGYGAGLGTRIYLYVLLLFGIPFTLALAVLAVYSYRADSFRLPATIVAAVGVGAVSTAATANVVGGVATAIGVFVVGLAWTGLGSFDPLNSEGG</sequence>
<organism evidence="3 4">
    <name type="scientific">Halorubrum hochstenium ATCC 700873</name>
    <dbReference type="NCBI Taxonomy" id="1227481"/>
    <lineage>
        <taxon>Archaea</taxon>
        <taxon>Methanobacteriati</taxon>
        <taxon>Methanobacteriota</taxon>
        <taxon>Stenosarchaea group</taxon>
        <taxon>Halobacteria</taxon>
        <taxon>Halobacteriales</taxon>
        <taxon>Haloferacaceae</taxon>
        <taxon>Halorubrum</taxon>
    </lineage>
</organism>
<proteinExistence type="predicted"/>
<dbReference type="RefSeq" id="WP_008583563.1">
    <property type="nucleotide sequence ID" value="NZ_AOJO01000034.1"/>
</dbReference>
<dbReference type="AlphaFoldDB" id="M0FDY2"/>
<feature type="transmembrane region" description="Helical" evidence="1">
    <location>
        <begin position="113"/>
        <end position="137"/>
    </location>
</feature>
<dbReference type="PATRIC" id="fig|1227481.4.peg.1471"/>
<gene>
    <name evidence="3" type="ORF">C467_07407</name>
</gene>
<dbReference type="OrthoDB" id="330733at2157"/>
<evidence type="ECO:0000256" key="1">
    <source>
        <dbReference type="SAM" id="Phobius"/>
    </source>
</evidence>
<evidence type="ECO:0000313" key="4">
    <source>
        <dbReference type="Proteomes" id="UP000011689"/>
    </source>
</evidence>
<comment type="caution">
    <text evidence="3">The sequence shown here is derived from an EMBL/GenBank/DDBJ whole genome shotgun (WGS) entry which is preliminary data.</text>
</comment>
<dbReference type="Pfam" id="PF25934">
    <property type="entry name" value="DUF7979"/>
    <property type="match status" value="1"/>
</dbReference>
<evidence type="ECO:0000313" key="3">
    <source>
        <dbReference type="EMBL" id="ELZ56834.1"/>
    </source>
</evidence>
<keyword evidence="1" id="KW-1133">Transmembrane helix</keyword>
<dbReference type="InterPro" id="IPR058285">
    <property type="entry name" value="DUF7979"/>
</dbReference>
<keyword evidence="4" id="KW-1185">Reference proteome</keyword>
<protein>
    <recommendedName>
        <fullName evidence="2">DUF7979 domain-containing protein</fullName>
    </recommendedName>
</protein>
<accession>M0FDY2</accession>
<dbReference type="EMBL" id="AOJO01000034">
    <property type="protein sequence ID" value="ELZ56834.1"/>
    <property type="molecule type" value="Genomic_DNA"/>
</dbReference>
<feature type="domain" description="DUF7979" evidence="2">
    <location>
        <begin position="31"/>
        <end position="102"/>
    </location>
</feature>
<keyword evidence="1" id="KW-0812">Transmembrane</keyword>
<feature type="transmembrane region" description="Helical" evidence="1">
    <location>
        <begin position="149"/>
        <end position="182"/>
    </location>
</feature>
<dbReference type="GeneID" id="72714105"/>
<keyword evidence="1" id="KW-0472">Membrane</keyword>